<keyword evidence="1" id="KW-0812">Transmembrane</keyword>
<evidence type="ECO:0000313" key="2">
    <source>
        <dbReference type="EMBL" id="AOR51113.1"/>
    </source>
</evidence>
<dbReference type="Gene3D" id="3.10.310.50">
    <property type="match status" value="1"/>
</dbReference>
<protein>
    <submittedName>
        <fullName evidence="2">Membrane protein</fullName>
    </submittedName>
</protein>
<accession>A0A1C9U4P7</accession>
<feature type="transmembrane region" description="Helical" evidence="1">
    <location>
        <begin position="48"/>
        <end position="65"/>
    </location>
</feature>
<organism evidence="2">
    <name type="scientific">uncultured bacterium pAW1</name>
    <dbReference type="NCBI Taxonomy" id="1781155"/>
    <lineage>
        <taxon>Bacteria</taxon>
        <taxon>environmental samples</taxon>
    </lineage>
</organism>
<evidence type="ECO:0000256" key="1">
    <source>
        <dbReference type="SAM" id="Phobius"/>
    </source>
</evidence>
<name>A0A1C9U4P7_9BACT</name>
<proteinExistence type="predicted"/>
<dbReference type="EMBL" id="KT982360">
    <property type="protein sequence ID" value="AOR51113.1"/>
    <property type="molecule type" value="Genomic_DNA"/>
</dbReference>
<keyword evidence="1" id="KW-1133">Transmembrane helix</keyword>
<feature type="transmembrane region" description="Helical" evidence="1">
    <location>
        <begin position="77"/>
        <end position="99"/>
    </location>
</feature>
<keyword evidence="1" id="KW-0472">Membrane</keyword>
<reference evidence="2" key="1">
    <citation type="journal article" date="2016" name="Sci. Rep.">
        <title>Triclosan Resistome from Metagenome Reveals Diverse Enoyl Acyl Carrier Protein Reductases and Selective Enrichment of Triclosan Resistance Genes.</title>
        <authorList>
            <person name="Khan R."/>
            <person name="Kong H.G."/>
            <person name="Jung Y.H."/>
            <person name="Choi J."/>
            <person name="Baek K.Y."/>
            <person name="Hwang E.C."/>
            <person name="Lee S.W."/>
        </authorList>
    </citation>
    <scope>NUCLEOTIDE SEQUENCE</scope>
</reference>
<dbReference type="AlphaFoldDB" id="A0A1C9U4P7"/>
<sequence length="210" mass="23189">MASLIDKYFSAYDLEALTKAITAAESKTSGELAVQIAPASKNWLFERLTIATVLSIVAFLISLWFTRDTNWGNFFNFTQATLYAMIAFVVGYFGTLFLLQNRERKRKLVWNRAVAQFAQLTPTTGQTGVLVLLSLEEHQAAVVADQAIAQKVAPDYWQKPVGLIVEGMKSSRHCEGLIAAVTEIGTTLAAHFPRSGDDVNEFPDAPTLLR</sequence>